<feature type="transmembrane region" description="Helical" evidence="3">
    <location>
        <begin position="210"/>
        <end position="233"/>
    </location>
</feature>
<feature type="transmembrane region" description="Helical" evidence="3">
    <location>
        <begin position="170"/>
        <end position="189"/>
    </location>
</feature>
<organism evidence="5 6">
    <name type="scientific">Tistrella mobilis</name>
    <dbReference type="NCBI Taxonomy" id="171437"/>
    <lineage>
        <taxon>Bacteria</taxon>
        <taxon>Pseudomonadati</taxon>
        <taxon>Pseudomonadota</taxon>
        <taxon>Alphaproteobacteria</taxon>
        <taxon>Geminicoccales</taxon>
        <taxon>Geminicoccaceae</taxon>
        <taxon>Tistrella</taxon>
    </lineage>
</organism>
<evidence type="ECO:0000313" key="5">
    <source>
        <dbReference type="EMBL" id="KYO57898.1"/>
    </source>
</evidence>
<dbReference type="PANTHER" id="PTHR30487:SF0">
    <property type="entry name" value="PREPILIN LEADER PEPTIDASE_N-METHYLTRANSFERASE-RELATED"/>
    <property type="match status" value="1"/>
</dbReference>
<comment type="similarity">
    <text evidence="1 2">Belongs to the peptidase A24 family.</text>
</comment>
<feature type="transmembrane region" description="Helical" evidence="3">
    <location>
        <begin position="97"/>
        <end position="115"/>
    </location>
</feature>
<dbReference type="Pfam" id="PF01478">
    <property type="entry name" value="Peptidase_A24"/>
    <property type="match status" value="1"/>
</dbReference>
<feature type="transmembrane region" description="Helical" evidence="3">
    <location>
        <begin position="245"/>
        <end position="263"/>
    </location>
</feature>
<evidence type="ECO:0000256" key="3">
    <source>
        <dbReference type="SAM" id="Phobius"/>
    </source>
</evidence>
<evidence type="ECO:0000259" key="4">
    <source>
        <dbReference type="Pfam" id="PF01478"/>
    </source>
</evidence>
<protein>
    <recommendedName>
        <fullName evidence="4">Prepilin type IV endopeptidase peptidase domain-containing protein</fullName>
    </recommendedName>
</protein>
<dbReference type="GeneID" id="97242170"/>
<dbReference type="InterPro" id="IPR000045">
    <property type="entry name" value="Prepilin_IV_endopep_pep"/>
</dbReference>
<dbReference type="Proteomes" id="UP000075787">
    <property type="component" value="Unassembled WGS sequence"/>
</dbReference>
<name>A0A162M2X0_9PROT</name>
<dbReference type="PRINTS" id="PR00864">
    <property type="entry name" value="PREPILNPTASE"/>
</dbReference>
<dbReference type="GO" id="GO:0006465">
    <property type="term" value="P:signal peptide processing"/>
    <property type="evidence" value="ECO:0007669"/>
    <property type="project" value="TreeGrafter"/>
</dbReference>
<keyword evidence="3" id="KW-1133">Transmembrane helix</keyword>
<sequence>MSGMIQGLVPTLAAAAGGWGLARYAIAAAIARNEGRAGPVRSRVDHLRRLITRGRRATTAEEDAEAWRHQRNRQDAGAIAPEADGFGWTPPAAPGRAALGAGLLAALAVLVGLLIGSPAPPAQVAILAAGCAALGAADLLQGRLPDPLTWGLLILGLLASPDDAALGERALAAAAGFGGMWLVAMAYRLGRGRDGIGMGDVKLAAAGGAWLGAALPWGLALGAALTVALAGLLAVKVSADRRLPFGPGLAAGMVILFLAAPALG</sequence>
<evidence type="ECO:0000313" key="6">
    <source>
        <dbReference type="Proteomes" id="UP000075787"/>
    </source>
</evidence>
<dbReference type="GO" id="GO:0005886">
    <property type="term" value="C:plasma membrane"/>
    <property type="evidence" value="ECO:0007669"/>
    <property type="project" value="TreeGrafter"/>
</dbReference>
<dbReference type="InterPro" id="IPR014032">
    <property type="entry name" value="Peptidase_A24A_bac"/>
</dbReference>
<dbReference type="InterPro" id="IPR050882">
    <property type="entry name" value="Prepilin_peptidase/N-MTase"/>
</dbReference>
<reference evidence="5 6" key="1">
    <citation type="submission" date="2015-12" db="EMBL/GenBank/DDBJ databases">
        <title>Genome sequence of Tistrella mobilis MCCC 1A02139.</title>
        <authorList>
            <person name="Lu L."/>
            <person name="Lai Q."/>
            <person name="Shao Z."/>
            <person name="Qian P."/>
        </authorList>
    </citation>
    <scope>NUCLEOTIDE SEQUENCE [LARGE SCALE GENOMIC DNA]</scope>
    <source>
        <strain evidence="5 6">MCCC 1A02139</strain>
    </source>
</reference>
<keyword evidence="3" id="KW-0472">Membrane</keyword>
<accession>A0A162M2X0</accession>
<dbReference type="GO" id="GO:0004190">
    <property type="term" value="F:aspartic-type endopeptidase activity"/>
    <property type="evidence" value="ECO:0007669"/>
    <property type="project" value="InterPro"/>
</dbReference>
<dbReference type="RefSeq" id="WP_062760952.1">
    <property type="nucleotide sequence ID" value="NZ_CP121027.1"/>
</dbReference>
<keyword evidence="3" id="KW-0812">Transmembrane</keyword>
<dbReference type="Gene3D" id="1.20.120.1220">
    <property type="match status" value="1"/>
</dbReference>
<dbReference type="AlphaFoldDB" id="A0A162M2X0"/>
<evidence type="ECO:0000256" key="1">
    <source>
        <dbReference type="ARBA" id="ARBA00005801"/>
    </source>
</evidence>
<evidence type="ECO:0000256" key="2">
    <source>
        <dbReference type="RuleBase" id="RU003793"/>
    </source>
</evidence>
<dbReference type="EMBL" id="LPZR01000001">
    <property type="protein sequence ID" value="KYO57898.1"/>
    <property type="molecule type" value="Genomic_DNA"/>
</dbReference>
<dbReference type="PANTHER" id="PTHR30487">
    <property type="entry name" value="TYPE 4 PREPILIN-LIKE PROTEINS LEADER PEPTIDE-PROCESSING ENZYME"/>
    <property type="match status" value="1"/>
</dbReference>
<feature type="domain" description="Prepilin type IV endopeptidase peptidase" evidence="4">
    <location>
        <begin position="126"/>
        <end position="230"/>
    </location>
</feature>
<proteinExistence type="inferred from homology"/>
<gene>
    <name evidence="5" type="ORF">AUP44_00205</name>
</gene>
<comment type="caution">
    <text evidence="5">The sequence shown here is derived from an EMBL/GenBank/DDBJ whole genome shotgun (WGS) entry which is preliminary data.</text>
</comment>